<evidence type="ECO:0000313" key="2">
    <source>
        <dbReference type="Proteomes" id="UP000467840"/>
    </source>
</evidence>
<proteinExistence type="predicted"/>
<evidence type="ECO:0008006" key="3">
    <source>
        <dbReference type="Google" id="ProtNLM"/>
    </source>
</evidence>
<evidence type="ECO:0000313" key="1">
    <source>
        <dbReference type="EMBL" id="KAF2301561.1"/>
    </source>
</evidence>
<protein>
    <recommendedName>
        <fullName evidence="3">RNase H type-1 domain-containing protein</fullName>
    </recommendedName>
</protein>
<sequence>MRMMGVLLQCKKLLQRSWEVCFQHVFCEAIVVADRLVNLAVDLDLGVHVFQRPPTEVSDLLQADMQDVARIQLEL</sequence>
<gene>
    <name evidence="1" type="ORF">GH714_026225</name>
</gene>
<organism evidence="1 2">
    <name type="scientific">Hevea brasiliensis</name>
    <name type="common">Para rubber tree</name>
    <name type="synonym">Siphonia brasiliensis</name>
    <dbReference type="NCBI Taxonomy" id="3981"/>
    <lineage>
        <taxon>Eukaryota</taxon>
        <taxon>Viridiplantae</taxon>
        <taxon>Streptophyta</taxon>
        <taxon>Embryophyta</taxon>
        <taxon>Tracheophyta</taxon>
        <taxon>Spermatophyta</taxon>
        <taxon>Magnoliopsida</taxon>
        <taxon>eudicotyledons</taxon>
        <taxon>Gunneridae</taxon>
        <taxon>Pentapetalae</taxon>
        <taxon>rosids</taxon>
        <taxon>fabids</taxon>
        <taxon>Malpighiales</taxon>
        <taxon>Euphorbiaceae</taxon>
        <taxon>Crotonoideae</taxon>
        <taxon>Micrandreae</taxon>
        <taxon>Hevea</taxon>
    </lineage>
</organism>
<dbReference type="Proteomes" id="UP000467840">
    <property type="component" value="Chromosome 4"/>
</dbReference>
<dbReference type="EMBL" id="JAAGAX010000010">
    <property type="protein sequence ID" value="KAF2301561.1"/>
    <property type="molecule type" value="Genomic_DNA"/>
</dbReference>
<keyword evidence="2" id="KW-1185">Reference proteome</keyword>
<reference evidence="1 2" key="1">
    <citation type="journal article" date="2020" name="Mol. Plant">
        <title>The Chromosome-Based Rubber Tree Genome Provides New Insights into Spurge Genome Evolution and Rubber Biosynthesis.</title>
        <authorList>
            <person name="Liu J."/>
            <person name="Shi C."/>
            <person name="Shi C.C."/>
            <person name="Li W."/>
            <person name="Zhang Q.J."/>
            <person name="Zhang Y."/>
            <person name="Li K."/>
            <person name="Lu H.F."/>
            <person name="Shi C."/>
            <person name="Zhu S.T."/>
            <person name="Xiao Z.Y."/>
            <person name="Nan H."/>
            <person name="Yue Y."/>
            <person name="Zhu X.G."/>
            <person name="Wu Y."/>
            <person name="Hong X.N."/>
            <person name="Fan G.Y."/>
            <person name="Tong Y."/>
            <person name="Zhang D."/>
            <person name="Mao C.L."/>
            <person name="Liu Y.L."/>
            <person name="Hao S.J."/>
            <person name="Liu W.Q."/>
            <person name="Lv M.Q."/>
            <person name="Zhang H.B."/>
            <person name="Liu Y."/>
            <person name="Hu-Tang G.R."/>
            <person name="Wang J.P."/>
            <person name="Wang J.H."/>
            <person name="Sun Y.H."/>
            <person name="Ni S.B."/>
            <person name="Chen W.B."/>
            <person name="Zhang X.C."/>
            <person name="Jiao Y.N."/>
            <person name="Eichler E.E."/>
            <person name="Li G.H."/>
            <person name="Liu X."/>
            <person name="Gao L.Z."/>
        </authorList>
    </citation>
    <scope>NUCLEOTIDE SEQUENCE [LARGE SCALE GENOMIC DNA]</scope>
    <source>
        <strain evidence="2">cv. GT1</strain>
        <tissue evidence="1">Leaf</tissue>
    </source>
</reference>
<comment type="caution">
    <text evidence="1">The sequence shown here is derived from an EMBL/GenBank/DDBJ whole genome shotgun (WGS) entry which is preliminary data.</text>
</comment>
<name>A0A6A6LJD7_HEVBR</name>
<accession>A0A6A6LJD7</accession>
<dbReference type="AlphaFoldDB" id="A0A6A6LJD7"/>